<dbReference type="PANTHER" id="PTHR30244">
    <property type="entry name" value="TRANSAMINASE"/>
    <property type="match status" value="1"/>
</dbReference>
<evidence type="ECO:0000256" key="4">
    <source>
        <dbReference type="PIRSR" id="PIRSR000390-2"/>
    </source>
</evidence>
<comment type="similarity">
    <text evidence="2 5">Belongs to the DegT/DnrJ/EryC1 family.</text>
</comment>
<keyword evidence="7" id="KW-1185">Reference proteome</keyword>
<evidence type="ECO:0000313" key="7">
    <source>
        <dbReference type="Proteomes" id="UP000237846"/>
    </source>
</evidence>
<organism evidence="6 7">
    <name type="scientific">Allonocardiopsis opalescens</name>
    <dbReference type="NCBI Taxonomy" id="1144618"/>
    <lineage>
        <taxon>Bacteria</taxon>
        <taxon>Bacillati</taxon>
        <taxon>Actinomycetota</taxon>
        <taxon>Actinomycetes</taxon>
        <taxon>Streptosporangiales</taxon>
        <taxon>Allonocardiopsis</taxon>
    </lineage>
</organism>
<evidence type="ECO:0000256" key="3">
    <source>
        <dbReference type="PIRSR" id="PIRSR000390-1"/>
    </source>
</evidence>
<dbReference type="PANTHER" id="PTHR30244:SF36">
    <property type="entry name" value="3-OXO-GLUCOSE-6-PHOSPHATE:GLUTAMATE AMINOTRANSFERASE"/>
    <property type="match status" value="1"/>
</dbReference>
<sequence length="376" mass="39814">MTAASPEIPFLDLVAPYEELRAEIDAAVARVLRSGRYLFGPELAAFESAFARYCGRPHCVAVGSGSDAIELALRALDVGPGDEVIVPSHTFIGTWLAVSATGARPVPVEPDGELYVLTGDTVEAAITPRTAAVLPVHLYGHPADLDAIAAVAGRHGIPVVEDAAQAHGARLRGRAIGSGPSAAAAFSFYPAKNLGSLGDGGAVVTGDPAIADRLRLLRNYGSRVKYVHELAATHSRLDELQAALLRVKLDRLDEWNARRRAIAHRYLRGLAGLDGLVPPRTAEWADPSWHLFVVRARSRAERDRAAAALGAAGIGTVIHYPTPAHRSAVYAADHPAPQPIAEALADQVLSLPIGPHQSSAATDRVVAATLEWHARR</sequence>
<dbReference type="RefSeq" id="WP_106241824.1">
    <property type="nucleotide sequence ID" value="NZ_PVZC01000002.1"/>
</dbReference>
<feature type="modified residue" description="N6-(pyridoxal phosphate)lysine" evidence="4">
    <location>
        <position position="192"/>
    </location>
</feature>
<evidence type="ECO:0000256" key="5">
    <source>
        <dbReference type="RuleBase" id="RU004508"/>
    </source>
</evidence>
<dbReference type="GO" id="GO:0008483">
    <property type="term" value="F:transaminase activity"/>
    <property type="evidence" value="ECO:0007669"/>
    <property type="project" value="TreeGrafter"/>
</dbReference>
<comment type="caution">
    <text evidence="6">The sequence shown here is derived from an EMBL/GenBank/DDBJ whole genome shotgun (WGS) entry which is preliminary data.</text>
</comment>
<feature type="active site" description="Proton acceptor" evidence="3">
    <location>
        <position position="192"/>
    </location>
</feature>
<evidence type="ECO:0000313" key="6">
    <source>
        <dbReference type="EMBL" id="PRY00456.1"/>
    </source>
</evidence>
<keyword evidence="1 4" id="KW-0663">Pyridoxal phosphate</keyword>
<dbReference type="GO" id="GO:0030170">
    <property type="term" value="F:pyridoxal phosphate binding"/>
    <property type="evidence" value="ECO:0007669"/>
    <property type="project" value="TreeGrafter"/>
</dbReference>
<dbReference type="InterPro" id="IPR015421">
    <property type="entry name" value="PyrdxlP-dep_Trfase_major"/>
</dbReference>
<evidence type="ECO:0000256" key="2">
    <source>
        <dbReference type="ARBA" id="ARBA00037999"/>
    </source>
</evidence>
<dbReference type="Gene3D" id="3.90.1150.10">
    <property type="entry name" value="Aspartate Aminotransferase, domain 1"/>
    <property type="match status" value="1"/>
</dbReference>
<accession>A0A2T0Q993</accession>
<dbReference type="OrthoDB" id="9804264at2"/>
<dbReference type="AlphaFoldDB" id="A0A2T0Q993"/>
<dbReference type="Gene3D" id="3.40.640.10">
    <property type="entry name" value="Type I PLP-dependent aspartate aminotransferase-like (Major domain)"/>
    <property type="match status" value="1"/>
</dbReference>
<dbReference type="PIRSF" id="PIRSF000390">
    <property type="entry name" value="PLP_StrS"/>
    <property type="match status" value="1"/>
</dbReference>
<dbReference type="Proteomes" id="UP000237846">
    <property type="component" value="Unassembled WGS sequence"/>
</dbReference>
<dbReference type="CDD" id="cd00616">
    <property type="entry name" value="AHBA_syn"/>
    <property type="match status" value="1"/>
</dbReference>
<gene>
    <name evidence="6" type="ORF">CLV72_10287</name>
</gene>
<dbReference type="GO" id="GO:0000271">
    <property type="term" value="P:polysaccharide biosynthetic process"/>
    <property type="evidence" value="ECO:0007669"/>
    <property type="project" value="TreeGrafter"/>
</dbReference>
<reference evidence="6 7" key="1">
    <citation type="submission" date="2018-03" db="EMBL/GenBank/DDBJ databases">
        <title>Genomic Encyclopedia of Archaeal and Bacterial Type Strains, Phase II (KMG-II): from individual species to whole genera.</title>
        <authorList>
            <person name="Goeker M."/>
        </authorList>
    </citation>
    <scope>NUCLEOTIDE SEQUENCE [LARGE SCALE GENOMIC DNA]</scope>
    <source>
        <strain evidence="6 7">DSM 45601</strain>
    </source>
</reference>
<dbReference type="InterPro" id="IPR000653">
    <property type="entry name" value="DegT/StrS_aminotransferase"/>
</dbReference>
<dbReference type="SUPFAM" id="SSF53383">
    <property type="entry name" value="PLP-dependent transferases"/>
    <property type="match status" value="1"/>
</dbReference>
<dbReference type="InterPro" id="IPR015422">
    <property type="entry name" value="PyrdxlP-dep_Trfase_small"/>
</dbReference>
<proteinExistence type="inferred from homology"/>
<name>A0A2T0Q993_9ACTN</name>
<evidence type="ECO:0000256" key="1">
    <source>
        <dbReference type="ARBA" id="ARBA00022898"/>
    </source>
</evidence>
<protein>
    <submittedName>
        <fullName evidence="6">dTDP-3-amino-3,4,6-trideoxy-alpha-D-glucose transaminase</fullName>
    </submittedName>
</protein>
<dbReference type="Pfam" id="PF01041">
    <property type="entry name" value="DegT_DnrJ_EryC1"/>
    <property type="match status" value="1"/>
</dbReference>
<dbReference type="InterPro" id="IPR015424">
    <property type="entry name" value="PyrdxlP-dep_Trfase"/>
</dbReference>
<dbReference type="EMBL" id="PVZC01000002">
    <property type="protein sequence ID" value="PRY00456.1"/>
    <property type="molecule type" value="Genomic_DNA"/>
</dbReference>